<proteinExistence type="predicted"/>
<feature type="compositionally biased region" description="Polar residues" evidence="1">
    <location>
        <begin position="340"/>
        <end position="353"/>
    </location>
</feature>
<dbReference type="Ensembl" id="ENSSRHT00000010125.1">
    <property type="protein sequence ID" value="ENSSRHP00000009823.1"/>
    <property type="gene ID" value="ENSSRHG00000005601.1"/>
</dbReference>
<dbReference type="InterPro" id="IPR056549">
    <property type="entry name" value="HTH_NOL4"/>
</dbReference>
<reference evidence="3" key="2">
    <citation type="submission" date="2025-09" db="UniProtKB">
        <authorList>
            <consortium name="Ensembl"/>
        </authorList>
    </citation>
    <scope>IDENTIFICATION</scope>
</reference>
<sequence>QLTPMFTQTPSHTRPHIHTYDSSSENCSTANGLPALTPPGGAAMATGGVPASEGVVPYGEVNGNGAAAPLDFSTTSSSSSSQEGQQPVNLSDRLPLGSYASDPNRKFTVKTEYDFDILYIVQSPQYSSGSYDSVKTELSTCGEDMTPGRSQVIDDDDDDHDDHDDSDKINDAEGLDPERLKAFNMFVRLFVDENLDRMVPISKQPKEKIQAIIESCSRQFPEFQERARKRIRTYLKSCRRMKKGGFETRPTPPHLTSAMAENILAAACESETRNAAKRMRLDIYQAHDESVAADKPNSKDPTALANSGFTLAASAYSQDQLYTNGGLNYSFRGYGTIGNSHQNNGTSQTNGPTDLSMKSLASNSTSSSSSNSHGQGGGGGGASAQLSPPEVTAVRQLIAGYRESAAFLLRSADELENLILQQN</sequence>
<dbReference type="Proteomes" id="UP000472270">
    <property type="component" value="Unassembled WGS sequence"/>
</dbReference>
<name>A0A673GC93_9TELE</name>
<feature type="region of interest" description="Disordered" evidence="1">
    <location>
        <begin position="1"/>
        <end position="32"/>
    </location>
</feature>
<evidence type="ECO:0000313" key="3">
    <source>
        <dbReference type="Ensembl" id="ENSSRHP00000009823.1"/>
    </source>
</evidence>
<accession>A0A673GC93</accession>
<feature type="domain" description="Nucleolar protein 4 helical" evidence="2">
    <location>
        <begin position="178"/>
        <end position="271"/>
    </location>
</feature>
<dbReference type="PANTHER" id="PTHR12449">
    <property type="entry name" value="DEATH DOMAIN-CONTAINING PROTEIN"/>
    <property type="match status" value="1"/>
</dbReference>
<dbReference type="Pfam" id="PF23079">
    <property type="entry name" value="HTH_NOL4_2nd"/>
    <property type="match status" value="1"/>
</dbReference>
<dbReference type="AlphaFoldDB" id="A0A673GC93"/>
<feature type="region of interest" description="Disordered" evidence="1">
    <location>
        <begin position="67"/>
        <end position="103"/>
    </location>
</feature>
<dbReference type="PANTHER" id="PTHR12449:SF19">
    <property type="entry name" value="NUCLEOLAR PROTEIN 4-LIKE"/>
    <property type="match status" value="1"/>
</dbReference>
<feature type="compositionally biased region" description="Acidic residues" evidence="1">
    <location>
        <begin position="153"/>
        <end position="162"/>
    </location>
</feature>
<evidence type="ECO:0000313" key="4">
    <source>
        <dbReference type="Proteomes" id="UP000472270"/>
    </source>
</evidence>
<feature type="compositionally biased region" description="Basic and acidic residues" evidence="1">
    <location>
        <begin position="163"/>
        <end position="174"/>
    </location>
</feature>
<evidence type="ECO:0000259" key="2">
    <source>
        <dbReference type="Pfam" id="PF23079"/>
    </source>
</evidence>
<feature type="compositionally biased region" description="Polar residues" evidence="1">
    <location>
        <begin position="1"/>
        <end position="12"/>
    </location>
</feature>
<organism evidence="3 4">
    <name type="scientific">Sinocyclocheilus rhinocerous</name>
    <dbReference type="NCBI Taxonomy" id="307959"/>
    <lineage>
        <taxon>Eukaryota</taxon>
        <taxon>Metazoa</taxon>
        <taxon>Chordata</taxon>
        <taxon>Craniata</taxon>
        <taxon>Vertebrata</taxon>
        <taxon>Euteleostomi</taxon>
        <taxon>Actinopterygii</taxon>
        <taxon>Neopterygii</taxon>
        <taxon>Teleostei</taxon>
        <taxon>Ostariophysi</taxon>
        <taxon>Cypriniformes</taxon>
        <taxon>Cyprinidae</taxon>
        <taxon>Cyprininae</taxon>
        <taxon>Sinocyclocheilus</taxon>
    </lineage>
</organism>
<feature type="region of interest" description="Disordered" evidence="1">
    <location>
        <begin position="340"/>
        <end position="387"/>
    </location>
</feature>
<feature type="compositionally biased region" description="Low complexity" evidence="1">
    <location>
        <begin position="359"/>
        <end position="373"/>
    </location>
</feature>
<feature type="region of interest" description="Disordered" evidence="1">
    <location>
        <begin position="138"/>
        <end position="174"/>
    </location>
</feature>
<dbReference type="InterPro" id="IPR039788">
    <property type="entry name" value="NOL4/NOL4L"/>
</dbReference>
<protein>
    <submittedName>
        <fullName evidence="3">Nucleolar protein 4-like</fullName>
    </submittedName>
</protein>
<gene>
    <name evidence="3" type="primary">nol4la</name>
</gene>
<feature type="compositionally biased region" description="Polar residues" evidence="1">
    <location>
        <begin position="20"/>
        <end position="31"/>
    </location>
</feature>
<reference evidence="3" key="1">
    <citation type="submission" date="2025-08" db="UniProtKB">
        <authorList>
            <consortium name="Ensembl"/>
        </authorList>
    </citation>
    <scope>IDENTIFICATION</scope>
</reference>
<keyword evidence="4" id="KW-1185">Reference proteome</keyword>
<evidence type="ECO:0000256" key="1">
    <source>
        <dbReference type="SAM" id="MobiDB-lite"/>
    </source>
</evidence>